<name>A0A0F8YN32_9ZZZZ</name>
<organism evidence="2">
    <name type="scientific">marine sediment metagenome</name>
    <dbReference type="NCBI Taxonomy" id="412755"/>
    <lineage>
        <taxon>unclassified sequences</taxon>
        <taxon>metagenomes</taxon>
        <taxon>ecological metagenomes</taxon>
    </lineage>
</organism>
<proteinExistence type="predicted"/>
<sequence length="262" mass="30333">MSSPLELAIQSQQMTRLMRGQRKLGRLPKPPKDNFPVTLEREYRSKILEHFEIARKIVREELIPNLPALERDAAPRRDGQRYDINWAAALNKIFSGVDTRRKLREAGFNDPKQFADDAAREIARGNLRAIRRQVKSVLGLDIFVNDTNLQDMLDSFGDENARLIKTMNEDFVTRIQTITTQALRQGRRAGSIEKEILKLLGDEEDKTRKRAALIARDQLASLRGDVTRERQVQLGVKRYKWRTSLDVRVRKAHKDREGDTFD</sequence>
<comment type="caution">
    <text evidence="2">The sequence shown here is derived from an EMBL/GenBank/DDBJ whole genome shotgun (WGS) entry which is preliminary data.</text>
</comment>
<feature type="domain" description="Phage head morphogenesis" evidence="1">
    <location>
        <begin position="174"/>
        <end position="261"/>
    </location>
</feature>
<protein>
    <recommendedName>
        <fullName evidence="1">Phage head morphogenesis domain-containing protein</fullName>
    </recommendedName>
</protein>
<dbReference type="Pfam" id="PF04233">
    <property type="entry name" value="Phage_Mu_F"/>
    <property type="match status" value="1"/>
</dbReference>
<reference evidence="2" key="1">
    <citation type="journal article" date="2015" name="Nature">
        <title>Complex archaea that bridge the gap between prokaryotes and eukaryotes.</title>
        <authorList>
            <person name="Spang A."/>
            <person name="Saw J.H."/>
            <person name="Jorgensen S.L."/>
            <person name="Zaremba-Niedzwiedzka K."/>
            <person name="Martijn J."/>
            <person name="Lind A.E."/>
            <person name="van Eijk R."/>
            <person name="Schleper C."/>
            <person name="Guy L."/>
            <person name="Ettema T.J."/>
        </authorList>
    </citation>
    <scope>NUCLEOTIDE SEQUENCE</scope>
</reference>
<evidence type="ECO:0000259" key="1">
    <source>
        <dbReference type="Pfam" id="PF04233"/>
    </source>
</evidence>
<gene>
    <name evidence="2" type="ORF">LCGC14_2799470</name>
</gene>
<feature type="non-terminal residue" evidence="2">
    <location>
        <position position="262"/>
    </location>
</feature>
<dbReference type="EMBL" id="LAZR01052493">
    <property type="protein sequence ID" value="KKK82828.1"/>
    <property type="molecule type" value="Genomic_DNA"/>
</dbReference>
<dbReference type="InterPro" id="IPR006528">
    <property type="entry name" value="Phage_head_morphogenesis_dom"/>
</dbReference>
<dbReference type="AlphaFoldDB" id="A0A0F8YN32"/>
<evidence type="ECO:0000313" key="2">
    <source>
        <dbReference type="EMBL" id="KKK82828.1"/>
    </source>
</evidence>
<accession>A0A0F8YN32</accession>